<evidence type="ECO:0000313" key="5">
    <source>
        <dbReference type="Proteomes" id="UP001251528"/>
    </source>
</evidence>
<dbReference type="AlphaFoldDB" id="A0AAJ0FWN4"/>
<organism evidence="4 5">
    <name type="scientific">Conoideocrella luteorostrata</name>
    <dbReference type="NCBI Taxonomy" id="1105319"/>
    <lineage>
        <taxon>Eukaryota</taxon>
        <taxon>Fungi</taxon>
        <taxon>Dikarya</taxon>
        <taxon>Ascomycota</taxon>
        <taxon>Pezizomycotina</taxon>
        <taxon>Sordariomycetes</taxon>
        <taxon>Hypocreomycetidae</taxon>
        <taxon>Hypocreales</taxon>
        <taxon>Clavicipitaceae</taxon>
        <taxon>Conoideocrella</taxon>
    </lineage>
</organism>
<dbReference type="SMART" id="SM00855">
    <property type="entry name" value="PGAM"/>
    <property type="match status" value="1"/>
</dbReference>
<evidence type="ECO:0000313" key="4">
    <source>
        <dbReference type="EMBL" id="KAK2594013.1"/>
    </source>
</evidence>
<comment type="caution">
    <text evidence="4">The sequence shown here is derived from an EMBL/GenBank/DDBJ whole genome shotgun (WGS) entry which is preliminary data.</text>
</comment>
<dbReference type="GO" id="GO:0006003">
    <property type="term" value="P:fructose 2,6-bisphosphate metabolic process"/>
    <property type="evidence" value="ECO:0007669"/>
    <property type="project" value="InterPro"/>
</dbReference>
<dbReference type="InterPro" id="IPR013078">
    <property type="entry name" value="His_Pase_superF_clade-1"/>
</dbReference>
<dbReference type="Pfam" id="PF00300">
    <property type="entry name" value="His_Phos_1"/>
    <property type="match status" value="1"/>
</dbReference>
<dbReference type="GO" id="GO:0006000">
    <property type="term" value="P:fructose metabolic process"/>
    <property type="evidence" value="ECO:0007669"/>
    <property type="project" value="InterPro"/>
</dbReference>
<dbReference type="GO" id="GO:0005829">
    <property type="term" value="C:cytosol"/>
    <property type="evidence" value="ECO:0007669"/>
    <property type="project" value="TreeGrafter"/>
</dbReference>
<proteinExistence type="predicted"/>
<evidence type="ECO:0000259" key="3">
    <source>
        <dbReference type="Pfam" id="PF01591"/>
    </source>
</evidence>
<feature type="domain" description="6-phosphofructo-2-kinase" evidence="3">
    <location>
        <begin position="5"/>
        <end position="230"/>
    </location>
</feature>
<dbReference type="PIRSF" id="PIRSF000709">
    <property type="entry name" value="6PFK_2-Ptase"/>
    <property type="match status" value="1"/>
</dbReference>
<dbReference type="PANTHER" id="PTHR10606">
    <property type="entry name" value="6-PHOSPHOFRUCTO-2-KINASE/FRUCTOSE-2,6-BISPHOSPHATASE"/>
    <property type="match status" value="1"/>
</dbReference>
<evidence type="ECO:0000256" key="1">
    <source>
        <dbReference type="ARBA" id="ARBA00022741"/>
    </source>
</evidence>
<dbReference type="Proteomes" id="UP001251528">
    <property type="component" value="Unassembled WGS sequence"/>
</dbReference>
<keyword evidence="4" id="KW-0808">Transferase</keyword>
<keyword evidence="2" id="KW-0067">ATP-binding</keyword>
<dbReference type="SUPFAM" id="SSF52540">
    <property type="entry name" value="P-loop containing nucleoside triphosphate hydrolases"/>
    <property type="match status" value="1"/>
</dbReference>
<dbReference type="Gene3D" id="3.40.50.300">
    <property type="entry name" value="P-loop containing nucleotide triphosphate hydrolases"/>
    <property type="match status" value="1"/>
</dbReference>
<sequence>MPDLSSRLVIVMVGLPTRGKSFIVKKLARYLNWLQKSTRIFNAGELRRKAALASSEDTQSAPHSASPSSFFDPRIKENVSKRDEIALNVLNELIEWLKQDNSCVGILDATNSTRQRRRLILQRIRDLSGPDVPVLFLESCCSDPVVLERNFVLKLSSPDYSTQDPQHALNDFKQRVALYERAYTTISEDEEAENMSYVKIIDVGRKLNTHMIQGVLSSQVVEYMIGFNLTDRQIWLSCGGQSEDDAAGRIGRDSNLSASGKKYAEDLAKFVQDQNGAWHRETAGRPLSKLSIWTSTMPQASQTAEAFPDHIFKKTKQKMLDDINAGDMAGATFEEIRENFPEVYRARKQHKLLYRWPGLGGEAYADVIKRLRPMIVELERFKQHLLVISHRAIIRVLLSYFLDLQREDLPEMPIPEDTVFLLEPQPYGMIFQAFARDKKDRIFTEIDHAKKKFIGK</sequence>
<evidence type="ECO:0000256" key="2">
    <source>
        <dbReference type="ARBA" id="ARBA00022840"/>
    </source>
</evidence>
<dbReference type="SUPFAM" id="SSF53254">
    <property type="entry name" value="Phosphoglycerate mutase-like"/>
    <property type="match status" value="1"/>
</dbReference>
<dbReference type="InterPro" id="IPR029033">
    <property type="entry name" value="His_PPase_superfam"/>
</dbReference>
<protein>
    <submittedName>
        <fullName evidence="4">6-phosphofructo-2-kinase</fullName>
        <ecNumber evidence="4">2.7.1.105</ecNumber>
    </submittedName>
</protein>
<dbReference type="Gene3D" id="3.40.50.1240">
    <property type="entry name" value="Phosphoglycerate mutase-like"/>
    <property type="match status" value="1"/>
</dbReference>
<dbReference type="GO" id="GO:0003873">
    <property type="term" value="F:6-phosphofructo-2-kinase activity"/>
    <property type="evidence" value="ECO:0007669"/>
    <property type="project" value="UniProtKB-EC"/>
</dbReference>
<gene>
    <name evidence="4" type="primary">PFK26_2</name>
    <name evidence="4" type="ORF">QQS21_008275</name>
</gene>
<dbReference type="InterPro" id="IPR003094">
    <property type="entry name" value="6Pfruct_kin"/>
</dbReference>
<dbReference type="PRINTS" id="PR00991">
    <property type="entry name" value="6PFRUCTKNASE"/>
</dbReference>
<dbReference type="InterPro" id="IPR027417">
    <property type="entry name" value="P-loop_NTPase"/>
</dbReference>
<dbReference type="PANTHER" id="PTHR10606:SF32">
    <property type="entry name" value="6-PHOSPHOFRUCTO-2-KINASE 1"/>
    <property type="match status" value="1"/>
</dbReference>
<dbReference type="GO" id="GO:0005524">
    <property type="term" value="F:ATP binding"/>
    <property type="evidence" value="ECO:0007669"/>
    <property type="project" value="UniProtKB-KW"/>
</dbReference>
<dbReference type="CDD" id="cd07067">
    <property type="entry name" value="HP_PGM_like"/>
    <property type="match status" value="1"/>
</dbReference>
<name>A0AAJ0FWN4_9HYPO</name>
<dbReference type="EMBL" id="JASWJB010000185">
    <property type="protein sequence ID" value="KAK2594013.1"/>
    <property type="molecule type" value="Genomic_DNA"/>
</dbReference>
<dbReference type="EC" id="2.7.1.105" evidence="4"/>
<reference evidence="4" key="1">
    <citation type="submission" date="2023-06" db="EMBL/GenBank/DDBJ databases">
        <title>Conoideocrella luteorostrata (Hypocreales: Clavicipitaceae), a potential biocontrol fungus for elongate hemlock scale in United States Christmas tree production areas.</title>
        <authorList>
            <person name="Barrett H."/>
            <person name="Lovett B."/>
            <person name="Macias A.M."/>
            <person name="Stajich J.E."/>
            <person name="Kasson M.T."/>
        </authorList>
    </citation>
    <scope>NUCLEOTIDE SEQUENCE</scope>
    <source>
        <strain evidence="4">ARSEF 14590</strain>
    </source>
</reference>
<accession>A0AAJ0FWN4</accession>
<dbReference type="Pfam" id="PF01591">
    <property type="entry name" value="6PF2K"/>
    <property type="match status" value="1"/>
</dbReference>
<keyword evidence="5" id="KW-1185">Reference proteome</keyword>
<keyword evidence="1" id="KW-0547">Nucleotide-binding</keyword>
<dbReference type="FunFam" id="3.40.50.300:FF:000644">
    <property type="entry name" value="GpmB, Fructose-2,6-bisphosphatase"/>
    <property type="match status" value="1"/>
</dbReference>
<dbReference type="InterPro" id="IPR013079">
    <property type="entry name" value="6Phosfructo_kin"/>
</dbReference>